<dbReference type="SUPFAM" id="SSF55729">
    <property type="entry name" value="Acyl-CoA N-acyltransferases (Nat)"/>
    <property type="match status" value="1"/>
</dbReference>
<evidence type="ECO:0000313" key="4">
    <source>
        <dbReference type="EMBL" id="TCP33983.1"/>
    </source>
</evidence>
<dbReference type="InterPro" id="IPR000182">
    <property type="entry name" value="GNAT_dom"/>
</dbReference>
<keyword evidence="5" id="KW-1185">Reference proteome</keyword>
<dbReference type="InterPro" id="IPR016181">
    <property type="entry name" value="Acyl_CoA_acyltransferase"/>
</dbReference>
<dbReference type="EMBL" id="SLXO01000006">
    <property type="protein sequence ID" value="TCP33983.1"/>
    <property type="molecule type" value="Genomic_DNA"/>
</dbReference>
<comment type="caution">
    <text evidence="4">The sequence shown here is derived from an EMBL/GenBank/DDBJ whole genome shotgun (WGS) entry which is preliminary data.</text>
</comment>
<dbReference type="FunCoup" id="A0A4R2PFA6">
    <property type="interactions" value="133"/>
</dbReference>
<dbReference type="Pfam" id="PF00583">
    <property type="entry name" value="Acetyltransf_1"/>
    <property type="match status" value="1"/>
</dbReference>
<dbReference type="Proteomes" id="UP000295399">
    <property type="component" value="Unassembled WGS sequence"/>
</dbReference>
<dbReference type="InParanoid" id="A0A4R2PFA6"/>
<evidence type="ECO:0000256" key="1">
    <source>
        <dbReference type="ARBA" id="ARBA00022679"/>
    </source>
</evidence>
<accession>A0A4R2PFA6</accession>
<reference evidence="4 5" key="1">
    <citation type="submission" date="2019-03" db="EMBL/GenBank/DDBJ databases">
        <title>Genomic Encyclopedia of Type Strains, Phase IV (KMG-IV): sequencing the most valuable type-strain genomes for metagenomic binning, comparative biology and taxonomic classification.</title>
        <authorList>
            <person name="Goeker M."/>
        </authorList>
    </citation>
    <scope>NUCLEOTIDE SEQUENCE [LARGE SCALE GENOMIC DNA]</scope>
    <source>
        <strain evidence="4 5">DSM 2132</strain>
    </source>
</reference>
<keyword evidence="2" id="KW-0012">Acyltransferase</keyword>
<protein>
    <recommendedName>
        <fullName evidence="3">N-acetyltransferase domain-containing protein</fullName>
    </recommendedName>
</protein>
<feature type="domain" description="N-acetyltransferase" evidence="3">
    <location>
        <begin position="17"/>
        <end position="184"/>
    </location>
</feature>
<organism evidence="4 5">
    <name type="scientific">Rhodothalassium salexigens DSM 2132</name>
    <dbReference type="NCBI Taxonomy" id="1188247"/>
    <lineage>
        <taxon>Bacteria</taxon>
        <taxon>Pseudomonadati</taxon>
        <taxon>Pseudomonadota</taxon>
        <taxon>Alphaproteobacteria</taxon>
        <taxon>Rhodothalassiales</taxon>
        <taxon>Rhodothalassiaceae</taxon>
        <taxon>Rhodothalassium</taxon>
    </lineage>
</organism>
<keyword evidence="1" id="KW-0808">Transferase</keyword>
<dbReference type="AlphaFoldDB" id="A0A4R2PFA6"/>
<dbReference type="GO" id="GO:0016747">
    <property type="term" value="F:acyltransferase activity, transferring groups other than amino-acyl groups"/>
    <property type="evidence" value="ECO:0007669"/>
    <property type="project" value="InterPro"/>
</dbReference>
<dbReference type="InterPro" id="IPR050832">
    <property type="entry name" value="Bact_Acetyltransf"/>
</dbReference>
<proteinExistence type="predicted"/>
<dbReference type="Gene3D" id="3.40.630.30">
    <property type="match status" value="1"/>
</dbReference>
<dbReference type="PANTHER" id="PTHR43877">
    <property type="entry name" value="AMINOALKYLPHOSPHONATE N-ACETYLTRANSFERASE-RELATED-RELATED"/>
    <property type="match status" value="1"/>
</dbReference>
<evidence type="ECO:0000259" key="3">
    <source>
        <dbReference type="PROSITE" id="PS51186"/>
    </source>
</evidence>
<dbReference type="CDD" id="cd04301">
    <property type="entry name" value="NAT_SF"/>
    <property type="match status" value="1"/>
</dbReference>
<name>A0A4R2PFA6_RHOSA</name>
<evidence type="ECO:0000256" key="2">
    <source>
        <dbReference type="ARBA" id="ARBA00023315"/>
    </source>
</evidence>
<evidence type="ECO:0000313" key="5">
    <source>
        <dbReference type="Proteomes" id="UP000295399"/>
    </source>
</evidence>
<gene>
    <name evidence="4" type="ORF">EV659_106141</name>
</gene>
<dbReference type="PROSITE" id="PS51186">
    <property type="entry name" value="GNAT"/>
    <property type="match status" value="1"/>
</dbReference>
<sequence>MAKLPPCDVILADRRRLTLRSGVPADARAYLTFMGRCLADSPYLIQTADELRTSAGEQRAILRRVAASPADALLLAMAGARVVASLDAVSDRRRRLAHVCTFGVLVDPEWRQAGLGSALIAHFLAWAQARPSLEKVELHVHSENQGARALYRRFGFVEEGRRVKAIKYGPDRYMDDVLMGLDLAAYDPAGVDLAAMPV</sequence>
<dbReference type="RefSeq" id="WP_165878816.1">
    <property type="nucleotide sequence ID" value="NZ_JACIGF010000006.1"/>
</dbReference>